<accession>A0A6J2X5X6</accession>
<sequence>MTEIDAALAPRQRRPDVNEQENTVNKAFLPYVSQVTDRIGKFLKKHNIKTIYKPTRKIKDCLRPGSTVYLVPAVAYILELPNAQSERDLQNKREAAGLGQTEKSATSGYHPRLVREAVEIHKHPNNFNRKEETFYLNRIWQPVTSRTKVEAQRSRPVPEELPPEQARPLRRRRVNQNKDLGFNFKAILPVYFVVRRLKGTAQKDYVPTPKVSGSIGY</sequence>
<dbReference type="AlphaFoldDB" id="A0A6J2X5X6"/>
<dbReference type="RefSeq" id="XP_030746582.1">
    <property type="nucleotide sequence ID" value="XM_030890722.1"/>
</dbReference>
<evidence type="ECO:0000313" key="2">
    <source>
        <dbReference type="Proteomes" id="UP000504635"/>
    </source>
</evidence>
<feature type="region of interest" description="Disordered" evidence="1">
    <location>
        <begin position="86"/>
        <end position="106"/>
    </location>
</feature>
<dbReference type="KEGG" id="soy:115875300"/>
<name>A0A6J2X5X6_SITOR</name>
<evidence type="ECO:0000256" key="1">
    <source>
        <dbReference type="SAM" id="MobiDB-lite"/>
    </source>
</evidence>
<protein>
    <submittedName>
        <fullName evidence="3">Uncharacterized protein LOC115875300</fullName>
    </submittedName>
</protein>
<dbReference type="GeneID" id="115875300"/>
<reference evidence="3" key="1">
    <citation type="submission" date="2025-08" db="UniProtKB">
        <authorList>
            <consortium name="RefSeq"/>
        </authorList>
    </citation>
    <scope>IDENTIFICATION</scope>
    <source>
        <tissue evidence="3">Gonads</tissue>
    </source>
</reference>
<keyword evidence="2" id="KW-1185">Reference proteome</keyword>
<feature type="compositionally biased region" description="Basic and acidic residues" evidence="1">
    <location>
        <begin position="147"/>
        <end position="158"/>
    </location>
</feature>
<gene>
    <name evidence="3" type="primary">LOC115875300</name>
</gene>
<evidence type="ECO:0000313" key="3">
    <source>
        <dbReference type="RefSeq" id="XP_030746582.1"/>
    </source>
</evidence>
<feature type="compositionally biased region" description="Basic and acidic residues" evidence="1">
    <location>
        <begin position="86"/>
        <end position="95"/>
    </location>
</feature>
<proteinExistence type="predicted"/>
<feature type="region of interest" description="Disordered" evidence="1">
    <location>
        <begin position="147"/>
        <end position="166"/>
    </location>
</feature>
<dbReference type="OrthoDB" id="8963429at2759"/>
<organism evidence="2 3">
    <name type="scientific">Sitophilus oryzae</name>
    <name type="common">Rice weevil</name>
    <name type="synonym">Curculio oryzae</name>
    <dbReference type="NCBI Taxonomy" id="7048"/>
    <lineage>
        <taxon>Eukaryota</taxon>
        <taxon>Metazoa</taxon>
        <taxon>Ecdysozoa</taxon>
        <taxon>Arthropoda</taxon>
        <taxon>Hexapoda</taxon>
        <taxon>Insecta</taxon>
        <taxon>Pterygota</taxon>
        <taxon>Neoptera</taxon>
        <taxon>Endopterygota</taxon>
        <taxon>Coleoptera</taxon>
        <taxon>Polyphaga</taxon>
        <taxon>Cucujiformia</taxon>
        <taxon>Curculionidae</taxon>
        <taxon>Dryophthorinae</taxon>
        <taxon>Sitophilus</taxon>
    </lineage>
</organism>
<dbReference type="InParanoid" id="A0A6J2X5X6"/>
<dbReference type="Proteomes" id="UP000504635">
    <property type="component" value="Unplaced"/>
</dbReference>
<feature type="region of interest" description="Disordered" evidence="1">
    <location>
        <begin position="1"/>
        <end position="20"/>
    </location>
</feature>